<keyword evidence="3" id="KW-1185">Reference proteome</keyword>
<proteinExistence type="predicted"/>
<gene>
    <name evidence="2" type="ORF">IQ251_06615</name>
</gene>
<evidence type="ECO:0008006" key="4">
    <source>
        <dbReference type="Google" id="ProtNLM"/>
    </source>
</evidence>
<dbReference type="PROSITE" id="PS51257">
    <property type="entry name" value="PROKAR_LIPOPROTEIN"/>
    <property type="match status" value="1"/>
</dbReference>
<feature type="region of interest" description="Disordered" evidence="1">
    <location>
        <begin position="104"/>
        <end position="152"/>
    </location>
</feature>
<dbReference type="AlphaFoldDB" id="A0A929BAH8"/>
<dbReference type="EMBL" id="JADEYC010000009">
    <property type="protein sequence ID" value="MBE9374118.1"/>
    <property type="molecule type" value="Genomic_DNA"/>
</dbReference>
<dbReference type="RefSeq" id="WP_193927554.1">
    <property type="nucleotide sequence ID" value="NZ_JADEYC010000009.1"/>
</dbReference>
<dbReference type="InterPro" id="IPR007410">
    <property type="entry name" value="LpqE-like"/>
</dbReference>
<comment type="caution">
    <text evidence="2">The sequence shown here is derived from an EMBL/GenBank/DDBJ whole genome shotgun (WGS) entry which is preliminary data.</text>
</comment>
<dbReference type="Pfam" id="PF04314">
    <property type="entry name" value="PCuAC"/>
    <property type="match status" value="1"/>
</dbReference>
<reference evidence="2" key="1">
    <citation type="submission" date="2020-10" db="EMBL/GenBank/DDBJ databases">
        <title>Diversity and distribution of actinomycetes associated with coral in the coast of Hainan.</title>
        <authorList>
            <person name="Li F."/>
        </authorList>
    </citation>
    <scope>NUCLEOTIDE SEQUENCE</scope>
    <source>
        <strain evidence="2">HNM0983</strain>
    </source>
</reference>
<dbReference type="Proteomes" id="UP000598360">
    <property type="component" value="Unassembled WGS sequence"/>
</dbReference>
<dbReference type="InterPro" id="IPR036182">
    <property type="entry name" value="PCuAC_sf"/>
</dbReference>
<evidence type="ECO:0000256" key="1">
    <source>
        <dbReference type="SAM" id="MobiDB-lite"/>
    </source>
</evidence>
<accession>A0A929BAH8</accession>
<feature type="region of interest" description="Disordered" evidence="1">
    <location>
        <begin position="188"/>
        <end position="210"/>
    </location>
</feature>
<name>A0A929BAH8_9PSEU</name>
<evidence type="ECO:0000313" key="3">
    <source>
        <dbReference type="Proteomes" id="UP000598360"/>
    </source>
</evidence>
<dbReference type="Gene3D" id="2.60.40.1890">
    <property type="entry name" value="PCu(A)C copper chaperone"/>
    <property type="match status" value="1"/>
</dbReference>
<organism evidence="2 3">
    <name type="scientific">Saccharopolyspora montiporae</name>
    <dbReference type="NCBI Taxonomy" id="2781240"/>
    <lineage>
        <taxon>Bacteria</taxon>
        <taxon>Bacillati</taxon>
        <taxon>Actinomycetota</taxon>
        <taxon>Actinomycetes</taxon>
        <taxon>Pseudonocardiales</taxon>
        <taxon>Pseudonocardiaceae</taxon>
        <taxon>Saccharopolyspora</taxon>
    </lineage>
</organism>
<protein>
    <recommendedName>
        <fullName evidence="4">Copper chaperone PCu(A)C</fullName>
    </recommendedName>
</protein>
<sequence>MSRPQHHEAVRLRLIPAALGIGAVAVLGGCSAGQVTETDTQVAAVNGASGDAQDVAVRNAHLSFPTAGASYPAGSSAPLELVIANEGPDDQLVRVTSPYAQSADLGGETALPQGTALHGTGESAGAGPTDGAQPGEPQTGEPQTPAPASPNGQREVQITLTGFTQEIGPGVVIPVTFEFANAGPVTMQVPIGEDDAPRPEHNSPVGGAGH</sequence>
<evidence type="ECO:0000313" key="2">
    <source>
        <dbReference type="EMBL" id="MBE9374118.1"/>
    </source>
</evidence>